<accession>A0AA96F6T5</accession>
<dbReference type="KEGG" id="fcj:RN605_04735"/>
<evidence type="ECO:0000313" key="2">
    <source>
        <dbReference type="EMBL" id="WNM22670.1"/>
    </source>
</evidence>
<organism evidence="2 3">
    <name type="scientific">Flavobacterium capsici</name>
    <dbReference type="NCBI Taxonomy" id="3075618"/>
    <lineage>
        <taxon>Bacteria</taxon>
        <taxon>Pseudomonadati</taxon>
        <taxon>Bacteroidota</taxon>
        <taxon>Flavobacteriia</taxon>
        <taxon>Flavobacteriales</taxon>
        <taxon>Flavobacteriaceae</taxon>
        <taxon>Flavobacterium</taxon>
    </lineage>
</organism>
<proteinExistence type="predicted"/>
<reference evidence="2 3" key="1">
    <citation type="submission" date="2023-09" db="EMBL/GenBank/DDBJ databases">
        <title>Flavobacterium sp. a novel bacteria isolate from Pepper rhizosphere.</title>
        <authorList>
            <person name="Peng Y."/>
            <person name="Lee J."/>
        </authorList>
    </citation>
    <scope>NUCLEOTIDE SEQUENCE [LARGE SCALE GENOMIC DNA]</scope>
    <source>
        <strain evidence="1">PMR2A8</strain>
        <strain evidence="2 3">PMTSA4</strain>
    </source>
</reference>
<dbReference type="EMBL" id="CP134878">
    <property type="protein sequence ID" value="WNM18619.1"/>
    <property type="molecule type" value="Genomic_DNA"/>
</dbReference>
<protein>
    <submittedName>
        <fullName evidence="2">Uncharacterized protein</fullName>
    </submittedName>
</protein>
<dbReference type="Proteomes" id="UP001304515">
    <property type="component" value="Chromosome"/>
</dbReference>
<evidence type="ECO:0000313" key="3">
    <source>
        <dbReference type="Proteomes" id="UP001304515"/>
    </source>
</evidence>
<name>A0AA96F6T5_9FLAO</name>
<dbReference type="AlphaFoldDB" id="A0AA96F6T5"/>
<accession>A0AA96ETX4</accession>
<dbReference type="RefSeq" id="WP_313322670.1">
    <property type="nucleotide sequence ID" value="NZ_CP134878.1"/>
</dbReference>
<gene>
    <name evidence="2" type="ORF">RN605_04735</name>
    <name evidence="1" type="ORF">RN608_11435</name>
</gene>
<sequence>MEKIIDYKVKDFLELDDFDKVQEYITILDHLKPLNEIPNPSYKWYHKWFKKRPKTLIVNDIRSLKFHQVFEIKMNLFESNIQSLIDSIKMIVDVQDNDILNFTITTFYGIISKMKLEIIEIIENEIKDWFDDFEDEFINAVNANERMAIFGVLNLLDSLANGDVLKWEEIEKLPYQTVFVKLKMDKEKNKIQREIAELQRKKQVKK</sequence>
<dbReference type="EMBL" id="CP134890">
    <property type="protein sequence ID" value="WNM22670.1"/>
    <property type="molecule type" value="Genomic_DNA"/>
</dbReference>
<evidence type="ECO:0000313" key="1">
    <source>
        <dbReference type="EMBL" id="WNM18619.1"/>
    </source>
</evidence>
<keyword evidence="3" id="KW-1185">Reference proteome</keyword>